<protein>
    <submittedName>
        <fullName evidence="1">Uncharacterized protein</fullName>
    </submittedName>
</protein>
<comment type="caution">
    <text evidence="1">The sequence shown here is derived from an EMBL/GenBank/DDBJ whole genome shotgun (WGS) entry which is preliminary data.</text>
</comment>
<name>A0ACB8F953_9SAUR</name>
<dbReference type="Proteomes" id="UP000827872">
    <property type="component" value="Linkage Group LG08"/>
</dbReference>
<evidence type="ECO:0000313" key="1">
    <source>
        <dbReference type="EMBL" id="KAH8001523.1"/>
    </source>
</evidence>
<proteinExistence type="predicted"/>
<sequence>MPPPAAAGPARRRAVQLAPGSLAVVLRRRERERDEEAGGGCDEASGAAVFQAFRRANAACHWDAGLAGAVGRVRLQGWLRGGVLLLQGPAAPLQLLRHAWLRRVLRPPEGFLIRAVAPIQVTGLKIVDVSICL</sequence>
<keyword evidence="2" id="KW-1185">Reference proteome</keyword>
<accession>A0ACB8F953</accession>
<organism evidence="1 2">
    <name type="scientific">Sphaerodactylus townsendi</name>
    <dbReference type="NCBI Taxonomy" id="933632"/>
    <lineage>
        <taxon>Eukaryota</taxon>
        <taxon>Metazoa</taxon>
        <taxon>Chordata</taxon>
        <taxon>Craniata</taxon>
        <taxon>Vertebrata</taxon>
        <taxon>Euteleostomi</taxon>
        <taxon>Lepidosauria</taxon>
        <taxon>Squamata</taxon>
        <taxon>Bifurcata</taxon>
        <taxon>Gekkota</taxon>
        <taxon>Sphaerodactylidae</taxon>
        <taxon>Sphaerodactylus</taxon>
    </lineage>
</organism>
<dbReference type="EMBL" id="CM037621">
    <property type="protein sequence ID" value="KAH8001523.1"/>
    <property type="molecule type" value="Genomic_DNA"/>
</dbReference>
<gene>
    <name evidence="1" type="ORF">K3G42_010198</name>
</gene>
<reference evidence="1" key="1">
    <citation type="submission" date="2021-08" db="EMBL/GenBank/DDBJ databases">
        <title>The first chromosome-level gecko genome reveals the dynamic sex chromosomes of Neotropical dwarf geckos (Sphaerodactylidae: Sphaerodactylus).</title>
        <authorList>
            <person name="Pinto B.J."/>
            <person name="Keating S.E."/>
            <person name="Gamble T."/>
        </authorList>
    </citation>
    <scope>NUCLEOTIDE SEQUENCE</scope>
    <source>
        <strain evidence="1">TG3544</strain>
    </source>
</reference>
<evidence type="ECO:0000313" key="2">
    <source>
        <dbReference type="Proteomes" id="UP000827872"/>
    </source>
</evidence>